<evidence type="ECO:0000256" key="5">
    <source>
        <dbReference type="ARBA" id="ARBA00022553"/>
    </source>
</evidence>
<keyword evidence="4" id="KW-0600">Photoreceptor protein</keyword>
<dbReference type="PROSITE" id="PS50109">
    <property type="entry name" value="HIS_KIN"/>
    <property type="match status" value="1"/>
</dbReference>
<dbReference type="Proteomes" id="UP000247681">
    <property type="component" value="Unassembled WGS sequence"/>
</dbReference>
<dbReference type="InterPro" id="IPR001294">
    <property type="entry name" value="Phytochrome"/>
</dbReference>
<dbReference type="CDD" id="cd00082">
    <property type="entry name" value="HisKA"/>
    <property type="match status" value="1"/>
</dbReference>
<dbReference type="InterPro" id="IPR003018">
    <property type="entry name" value="GAF"/>
</dbReference>
<dbReference type="EC" id="2.7.13.3" evidence="3"/>
<evidence type="ECO:0000313" key="13">
    <source>
        <dbReference type="EMBL" id="PXY46719.1"/>
    </source>
</evidence>
<dbReference type="SMART" id="SM00065">
    <property type="entry name" value="GAF"/>
    <property type="match status" value="1"/>
</dbReference>
<evidence type="ECO:0000256" key="4">
    <source>
        <dbReference type="ARBA" id="ARBA00022543"/>
    </source>
</evidence>
<evidence type="ECO:0000259" key="12">
    <source>
        <dbReference type="PROSITE" id="PS50109"/>
    </source>
</evidence>
<dbReference type="RefSeq" id="WP_110345725.1">
    <property type="nucleotide sequence ID" value="NZ_QJHL01000001.1"/>
</dbReference>
<dbReference type="InterPro" id="IPR013515">
    <property type="entry name" value="Phytochrome_cen-reg"/>
</dbReference>
<evidence type="ECO:0000256" key="1">
    <source>
        <dbReference type="ARBA" id="ARBA00000085"/>
    </source>
</evidence>
<dbReference type="PRINTS" id="PR01033">
    <property type="entry name" value="PHYTOCHROME"/>
</dbReference>
<keyword evidence="8 13" id="KW-0418">Kinase</keyword>
<dbReference type="Pfam" id="PF02518">
    <property type="entry name" value="HATPase_c"/>
    <property type="match status" value="1"/>
</dbReference>
<keyword evidence="14" id="KW-1185">Reference proteome</keyword>
<evidence type="ECO:0000256" key="10">
    <source>
        <dbReference type="ARBA" id="ARBA00023170"/>
    </source>
</evidence>
<dbReference type="EMBL" id="QJHL01000001">
    <property type="protein sequence ID" value="PXY46719.1"/>
    <property type="molecule type" value="Genomic_DNA"/>
</dbReference>
<name>A0A2V4C5V8_9FLAO</name>
<dbReference type="Gene3D" id="3.30.450.20">
    <property type="entry name" value="PAS domain"/>
    <property type="match status" value="1"/>
</dbReference>
<keyword evidence="5" id="KW-0597">Phosphoprotein</keyword>
<proteinExistence type="inferred from homology"/>
<dbReference type="InterPro" id="IPR052162">
    <property type="entry name" value="Sensor_kinase/Photoreceptor"/>
</dbReference>
<dbReference type="SUPFAM" id="SSF55874">
    <property type="entry name" value="ATPase domain of HSP90 chaperone/DNA topoisomerase II/histidine kinase"/>
    <property type="match status" value="1"/>
</dbReference>
<dbReference type="SUPFAM" id="SSF47384">
    <property type="entry name" value="Homodimeric domain of signal transducing histidine kinase"/>
    <property type="match status" value="1"/>
</dbReference>
<dbReference type="InterPro" id="IPR016132">
    <property type="entry name" value="Phyto_chromo_attachment"/>
</dbReference>
<dbReference type="Gene3D" id="1.10.287.130">
    <property type="match status" value="1"/>
</dbReference>
<dbReference type="InterPro" id="IPR035965">
    <property type="entry name" value="PAS-like_dom_sf"/>
</dbReference>
<evidence type="ECO:0000256" key="7">
    <source>
        <dbReference type="ARBA" id="ARBA00022679"/>
    </source>
</evidence>
<organism evidence="13 14">
    <name type="scientific">Flavobacterium hydrophilum</name>
    <dbReference type="NCBI Taxonomy" id="2211445"/>
    <lineage>
        <taxon>Bacteria</taxon>
        <taxon>Pseudomonadati</taxon>
        <taxon>Bacteroidota</taxon>
        <taxon>Flavobacteriia</taxon>
        <taxon>Flavobacteriales</taxon>
        <taxon>Flavobacteriaceae</taxon>
        <taxon>Flavobacterium</taxon>
    </lineage>
</organism>
<dbReference type="GO" id="GO:0006355">
    <property type="term" value="P:regulation of DNA-templated transcription"/>
    <property type="evidence" value="ECO:0007669"/>
    <property type="project" value="InterPro"/>
</dbReference>
<comment type="catalytic activity">
    <reaction evidence="1">
        <text>ATP + protein L-histidine = ADP + protein N-phospho-L-histidine.</text>
        <dbReference type="EC" id="2.7.13.3"/>
    </reaction>
</comment>
<evidence type="ECO:0000256" key="2">
    <source>
        <dbReference type="ARBA" id="ARBA00006402"/>
    </source>
</evidence>
<keyword evidence="9" id="KW-0157">Chromophore</keyword>
<dbReference type="InterPro" id="IPR003594">
    <property type="entry name" value="HATPase_dom"/>
</dbReference>
<dbReference type="Gene3D" id="3.30.450.40">
    <property type="match status" value="1"/>
</dbReference>
<evidence type="ECO:0000256" key="6">
    <source>
        <dbReference type="ARBA" id="ARBA00022606"/>
    </source>
</evidence>
<dbReference type="InterPro" id="IPR013654">
    <property type="entry name" value="PAS_2"/>
</dbReference>
<evidence type="ECO:0000259" key="11">
    <source>
        <dbReference type="PROSITE" id="PS50046"/>
    </source>
</evidence>
<dbReference type="OrthoDB" id="9766459at2"/>
<feature type="domain" description="Phytochrome chromophore attachment site" evidence="11">
    <location>
        <begin position="146"/>
        <end position="303"/>
    </location>
</feature>
<dbReference type="SUPFAM" id="SSF55781">
    <property type="entry name" value="GAF domain-like"/>
    <property type="match status" value="2"/>
</dbReference>
<dbReference type="Pfam" id="PF01590">
    <property type="entry name" value="GAF"/>
    <property type="match status" value="1"/>
</dbReference>
<dbReference type="PROSITE" id="PS50046">
    <property type="entry name" value="PHYTOCHROME_2"/>
    <property type="match status" value="1"/>
</dbReference>
<dbReference type="InterPro" id="IPR003661">
    <property type="entry name" value="HisK_dim/P_dom"/>
</dbReference>
<sequence>MKIKDIVNRDLVTLTNCEHEPIHIPGKIQPHGFLIGITSEGKIDFCTANISWYVSVNHTEALGKKITDVFGANAEKQIFEYINKDENQDVFPLEIDLLGKFFQISIHKSFDIYVLEAEFQFAGKEKLADVYTQTIQFVTQMNNTTSLKDLCALVAEGTRKITGYDRVMIYRFDEQYNGEVYAENCREDLETFLGLHYPHTDIPAQARELYMRNQLRLIVDVDYMPVPIYTIDDQENKTLDLSLSILRSSSPIHVEYLKNIGVGATLTISLIHNERLWGLIACHHYSSKNISPEMRLAAKLQGQFITSQIDIRQSNDENVNAQQTVLALEQLSGMQFPLLQESIQTIVDAPQLLSICNATGVSVVAKGKIYKNGLVPTDEQIENLIIQFDDKISDKLFTTNKLSDHFNGIGKCSSFAGIIYHPLGNSDYIIWYRPETISEINWAGNPEKAIIKDSTGLHPRNSFEIWKQIIKNQSSLWKQYEINGAVQYAHTLHNQLMMITLSEEEEKYRSQSEILKETNSELENLNWISTHDLQEPLRKIQLFISKMLTEPHVVEMDSIFNSLLRVSKSADRMRTLLDDILKFSRIKYTRENLEKIDLNQTINTVLTEMEETISEYNAIIEYERLPEVHAVNFLMQQLFSNIMQNSLKFASPKRTPHIKITASKEPELVTHSHKIYCHWICFSDNGIGFEQQYAQTIFKVFGRLHNQEEYKGSGVGLALCKKIMQTVGGTIYATGKPGEGTDIKIYFPCDPLDTLL</sequence>
<comment type="caution">
    <text evidence="13">The sequence shown here is derived from an EMBL/GenBank/DDBJ whole genome shotgun (WGS) entry which is preliminary data.</text>
</comment>
<gene>
    <name evidence="13" type="ORF">DMB68_06035</name>
</gene>
<dbReference type="Gene3D" id="3.30.565.10">
    <property type="entry name" value="Histidine kinase-like ATPase, C-terminal domain"/>
    <property type="match status" value="1"/>
</dbReference>
<dbReference type="AlphaFoldDB" id="A0A2V4C5V8"/>
<keyword evidence="7" id="KW-0808">Transferase</keyword>
<protein>
    <recommendedName>
        <fullName evidence="3">histidine kinase</fullName>
        <ecNumber evidence="3">2.7.13.3</ecNumber>
    </recommendedName>
</protein>
<evidence type="ECO:0000256" key="8">
    <source>
        <dbReference type="ARBA" id="ARBA00022777"/>
    </source>
</evidence>
<evidence type="ECO:0000256" key="9">
    <source>
        <dbReference type="ARBA" id="ARBA00022991"/>
    </source>
</evidence>
<dbReference type="Pfam" id="PF08446">
    <property type="entry name" value="PAS_2"/>
    <property type="match status" value="1"/>
</dbReference>
<dbReference type="Pfam" id="PF00360">
    <property type="entry name" value="PHY"/>
    <property type="match status" value="1"/>
</dbReference>
<feature type="domain" description="Histidine kinase" evidence="12">
    <location>
        <begin position="528"/>
        <end position="751"/>
    </location>
</feature>
<keyword evidence="6" id="KW-0716">Sensory transduction</keyword>
<dbReference type="Gene3D" id="3.30.450.270">
    <property type="match status" value="1"/>
</dbReference>
<dbReference type="PANTHER" id="PTHR43304:SF1">
    <property type="entry name" value="PAC DOMAIN-CONTAINING PROTEIN"/>
    <property type="match status" value="1"/>
</dbReference>
<dbReference type="InterPro" id="IPR036890">
    <property type="entry name" value="HATPase_C_sf"/>
</dbReference>
<dbReference type="InterPro" id="IPR005467">
    <property type="entry name" value="His_kinase_dom"/>
</dbReference>
<dbReference type="InterPro" id="IPR036097">
    <property type="entry name" value="HisK_dim/P_sf"/>
</dbReference>
<dbReference type="GO" id="GO:0009881">
    <property type="term" value="F:photoreceptor activity"/>
    <property type="evidence" value="ECO:0007669"/>
    <property type="project" value="UniProtKB-KW"/>
</dbReference>
<evidence type="ECO:0000256" key="3">
    <source>
        <dbReference type="ARBA" id="ARBA00012438"/>
    </source>
</evidence>
<dbReference type="InterPro" id="IPR043150">
    <property type="entry name" value="Phytochrome_PHY_sf"/>
</dbReference>
<reference evidence="13 14" key="1">
    <citation type="submission" date="2018-05" db="EMBL/GenBank/DDBJ databases">
        <title>Flavobacterium sp. strain IMCC34758, incomplete genome.</title>
        <authorList>
            <person name="Joung Y."/>
        </authorList>
    </citation>
    <scope>NUCLEOTIDE SEQUENCE [LARGE SCALE GENOMIC DNA]</scope>
    <source>
        <strain evidence="13 14">IMCC34758</strain>
    </source>
</reference>
<comment type="similarity">
    <text evidence="2">In the N-terminal section; belongs to the phytochrome family.</text>
</comment>
<dbReference type="GO" id="GO:0000155">
    <property type="term" value="F:phosphorelay sensor kinase activity"/>
    <property type="evidence" value="ECO:0007669"/>
    <property type="project" value="InterPro"/>
</dbReference>
<dbReference type="SUPFAM" id="SSF55785">
    <property type="entry name" value="PYP-like sensor domain (PAS domain)"/>
    <property type="match status" value="1"/>
</dbReference>
<dbReference type="SMART" id="SM00387">
    <property type="entry name" value="HATPase_c"/>
    <property type="match status" value="1"/>
</dbReference>
<dbReference type="InterPro" id="IPR029016">
    <property type="entry name" value="GAF-like_dom_sf"/>
</dbReference>
<accession>A0A2V4C5V8</accession>
<evidence type="ECO:0000313" key="14">
    <source>
        <dbReference type="Proteomes" id="UP000247681"/>
    </source>
</evidence>
<keyword evidence="10" id="KW-0675">Receptor</keyword>
<dbReference type="PANTHER" id="PTHR43304">
    <property type="entry name" value="PHYTOCHROME-LIKE PROTEIN CPH1"/>
    <property type="match status" value="1"/>
</dbReference>
<dbReference type="GO" id="GO:0009584">
    <property type="term" value="P:detection of visible light"/>
    <property type="evidence" value="ECO:0007669"/>
    <property type="project" value="InterPro"/>
</dbReference>